<dbReference type="Gene3D" id="2.40.30.60">
    <property type="entry name" value="RimM"/>
    <property type="match status" value="1"/>
</dbReference>
<dbReference type="NCBIfam" id="TIGR02273">
    <property type="entry name" value="16S_RimM"/>
    <property type="match status" value="1"/>
</dbReference>
<dbReference type="GO" id="GO:0006364">
    <property type="term" value="P:rRNA processing"/>
    <property type="evidence" value="ECO:0007669"/>
    <property type="project" value="InterPro"/>
</dbReference>
<evidence type="ECO:0000313" key="3">
    <source>
        <dbReference type="EMBL" id="KAJ0971662.1"/>
    </source>
</evidence>
<dbReference type="InterPro" id="IPR036976">
    <property type="entry name" value="RimM_N_sf"/>
</dbReference>
<protein>
    <recommendedName>
        <fullName evidence="5">Ribosome maturation factor RimM</fullName>
    </recommendedName>
</protein>
<dbReference type="HAMAP" id="MF_00014">
    <property type="entry name" value="Ribosome_mat_RimM"/>
    <property type="match status" value="1"/>
</dbReference>
<accession>A0A9D5CE69</accession>
<evidence type="ECO:0008006" key="5">
    <source>
        <dbReference type="Google" id="ProtNLM"/>
    </source>
</evidence>
<dbReference type="InterPro" id="IPR056792">
    <property type="entry name" value="PRC_RimM"/>
</dbReference>
<dbReference type="SUPFAM" id="SSF53448">
    <property type="entry name" value="Nucleotide-diphospho-sugar transferases"/>
    <property type="match status" value="1"/>
</dbReference>
<keyword evidence="4" id="KW-1185">Reference proteome</keyword>
<dbReference type="InterPro" id="IPR009000">
    <property type="entry name" value="Transl_B-barrel_sf"/>
</dbReference>
<sequence length="657" mass="73956">MHSPWLLSTPSSSFSLLPHHRTLFSPSPCFHLRTRPLVLFPSRRLAIPRIRAIAEAVDSTAGEEFDGKDSDFIDVGYISAAHGLEGELRIKPSTGFPELRFSKPGKRWLRMRVMGKELISEVELNGGRPHPGQKSWIVSLNGIDTVEKAKQMVGSTLLVRESDRPELDEGEFYTPDLVNMRVLLKESGKLIGTVVKIVNTGANDVLQVKCNSTEEGSDGLSSSKSETSASERLVWIPFVKAIVPDVDMHNREMCITPPKGLLELNLRSDPRSKKERRQLEWKQRKKIKYRIISAKRKLSELGQNHVLEGLKFGEKDQRNFLASQIVEINFKLLEHSLGSIRTPTERYDLSKFIDANSAGLMKSAFKISQKSLVSCERGGENSVHYRLFEEGFQLLLESKAATIILLNDDDSGKSSEPVDLRMNSKIILLQKLLLDCKRVLKVKEDINFPLILISPAHEIQSYQQLLLENDYFGLRSQKVWLLEEEKLPVVSTGTDESSSKILLKSPWEIIQFPVGTGGVFSLLSSHKLVDELSEIGVEYVQICRLSDRSAIGHPLFFGLVNSLRASTGLKIFDRNKGDDEFDVIFSLSNLKNICKQTDKLNFHVSVEQHEHVELVGKEWINVQPDPDAPNACHFHCSVYSSLNTCSLDSMCVMHVLD</sequence>
<dbReference type="Pfam" id="PF01782">
    <property type="entry name" value="RimM"/>
    <property type="match status" value="1"/>
</dbReference>
<dbReference type="Gene3D" id="2.30.30.240">
    <property type="entry name" value="PRC-barrel domain"/>
    <property type="match status" value="1"/>
</dbReference>
<dbReference type="InterPro" id="IPR011961">
    <property type="entry name" value="RimM"/>
</dbReference>
<gene>
    <name evidence="3" type="ORF">J5N97_019621</name>
</gene>
<dbReference type="InterPro" id="IPR002676">
    <property type="entry name" value="RimM_N"/>
</dbReference>
<dbReference type="InterPro" id="IPR029044">
    <property type="entry name" value="Nucleotide-diphossugar_trans"/>
</dbReference>
<reference evidence="3" key="2">
    <citation type="journal article" date="2022" name="Hortic Res">
        <title>The genome of Dioscorea zingiberensis sheds light on the biosynthesis, origin and evolution of the medicinally important diosgenin saponins.</title>
        <authorList>
            <person name="Li Y."/>
            <person name="Tan C."/>
            <person name="Li Z."/>
            <person name="Guo J."/>
            <person name="Li S."/>
            <person name="Chen X."/>
            <person name="Wang C."/>
            <person name="Dai X."/>
            <person name="Yang H."/>
            <person name="Song W."/>
            <person name="Hou L."/>
            <person name="Xu J."/>
            <person name="Tong Z."/>
            <person name="Xu A."/>
            <person name="Yuan X."/>
            <person name="Wang W."/>
            <person name="Yang Q."/>
            <person name="Chen L."/>
            <person name="Sun Z."/>
            <person name="Wang K."/>
            <person name="Pan B."/>
            <person name="Chen J."/>
            <person name="Bao Y."/>
            <person name="Liu F."/>
            <person name="Qi X."/>
            <person name="Gang D.R."/>
            <person name="Wen J."/>
            <person name="Li J."/>
        </authorList>
    </citation>
    <scope>NUCLEOTIDE SEQUENCE</scope>
    <source>
        <strain evidence="3">Dzin_1.0</strain>
    </source>
</reference>
<dbReference type="Proteomes" id="UP001085076">
    <property type="component" value="Miscellaneous, Linkage group lg05"/>
</dbReference>
<dbReference type="Gene3D" id="3.90.550.10">
    <property type="entry name" value="Spore Coat Polysaccharide Biosynthesis Protein SpsA, Chain A"/>
    <property type="match status" value="1"/>
</dbReference>
<feature type="domain" description="RimM N-terminal" evidence="1">
    <location>
        <begin position="75"/>
        <end position="162"/>
    </location>
</feature>
<feature type="domain" description="Ribosome maturation factor RimM PRC barrel" evidence="2">
    <location>
        <begin position="176"/>
        <end position="261"/>
    </location>
</feature>
<evidence type="ECO:0000259" key="1">
    <source>
        <dbReference type="Pfam" id="PF01782"/>
    </source>
</evidence>
<evidence type="ECO:0000313" key="4">
    <source>
        <dbReference type="Proteomes" id="UP001085076"/>
    </source>
</evidence>
<comment type="caution">
    <text evidence="3">The sequence shown here is derived from an EMBL/GenBank/DDBJ whole genome shotgun (WGS) entry which is preliminary data.</text>
</comment>
<dbReference type="FunFam" id="2.30.30.240:FF:000002">
    <property type="entry name" value="Ribosome maturation factor rimM"/>
    <property type="match status" value="1"/>
</dbReference>
<dbReference type="EMBL" id="JAGGNH010000005">
    <property type="protein sequence ID" value="KAJ0971662.1"/>
    <property type="molecule type" value="Genomic_DNA"/>
</dbReference>
<dbReference type="Pfam" id="PF24986">
    <property type="entry name" value="PRC_RimM"/>
    <property type="match status" value="1"/>
</dbReference>
<proteinExistence type="inferred from homology"/>
<name>A0A9D5CE69_9LILI</name>
<reference evidence="3" key="1">
    <citation type="submission" date="2021-03" db="EMBL/GenBank/DDBJ databases">
        <authorList>
            <person name="Li Z."/>
            <person name="Yang C."/>
        </authorList>
    </citation>
    <scope>NUCLEOTIDE SEQUENCE</scope>
    <source>
        <strain evidence="3">Dzin_1.0</strain>
        <tissue evidence="3">Leaf</tissue>
    </source>
</reference>
<dbReference type="GO" id="GO:0005840">
    <property type="term" value="C:ribosome"/>
    <property type="evidence" value="ECO:0007669"/>
    <property type="project" value="InterPro"/>
</dbReference>
<dbReference type="InterPro" id="IPR011033">
    <property type="entry name" value="PRC_barrel-like_sf"/>
</dbReference>
<dbReference type="OrthoDB" id="532420at2759"/>
<dbReference type="GO" id="GO:0043022">
    <property type="term" value="F:ribosome binding"/>
    <property type="evidence" value="ECO:0007669"/>
    <property type="project" value="InterPro"/>
</dbReference>
<dbReference type="InterPro" id="IPR039741">
    <property type="entry name" value="UDP-sugar_pyrophosphorylase"/>
</dbReference>
<dbReference type="SUPFAM" id="SSF50447">
    <property type="entry name" value="Translation proteins"/>
    <property type="match status" value="1"/>
</dbReference>
<dbReference type="AlphaFoldDB" id="A0A9D5CE69"/>
<evidence type="ECO:0000259" key="2">
    <source>
        <dbReference type="Pfam" id="PF24986"/>
    </source>
</evidence>
<dbReference type="SUPFAM" id="SSF50346">
    <property type="entry name" value="PRC-barrel domain"/>
    <property type="match status" value="1"/>
</dbReference>
<dbReference type="PANTHER" id="PTHR11952:SF10">
    <property type="entry name" value="16S RRNA PROCESSING PROTEIN RIMM FAMILY"/>
    <property type="match status" value="1"/>
</dbReference>
<dbReference type="GO" id="GO:0003977">
    <property type="term" value="F:UDP-N-acetylglucosamine diphosphorylase activity"/>
    <property type="evidence" value="ECO:0007669"/>
    <property type="project" value="TreeGrafter"/>
</dbReference>
<dbReference type="PANTHER" id="PTHR11952">
    <property type="entry name" value="UDP- GLUCOSE PYROPHOSPHORYLASE"/>
    <property type="match status" value="1"/>
</dbReference>
<organism evidence="3 4">
    <name type="scientific">Dioscorea zingiberensis</name>
    <dbReference type="NCBI Taxonomy" id="325984"/>
    <lineage>
        <taxon>Eukaryota</taxon>
        <taxon>Viridiplantae</taxon>
        <taxon>Streptophyta</taxon>
        <taxon>Embryophyta</taxon>
        <taxon>Tracheophyta</taxon>
        <taxon>Spermatophyta</taxon>
        <taxon>Magnoliopsida</taxon>
        <taxon>Liliopsida</taxon>
        <taxon>Dioscoreales</taxon>
        <taxon>Dioscoreaceae</taxon>
        <taxon>Dioscorea</taxon>
    </lineage>
</organism>
<dbReference type="GO" id="GO:0006048">
    <property type="term" value="P:UDP-N-acetylglucosamine biosynthetic process"/>
    <property type="evidence" value="ECO:0007669"/>
    <property type="project" value="TreeGrafter"/>
</dbReference>